<keyword evidence="3" id="KW-0697">Rotamase</keyword>
<dbReference type="SUPFAM" id="SSF50891">
    <property type="entry name" value="Cyclophilin-like"/>
    <property type="match status" value="1"/>
</dbReference>
<gene>
    <name evidence="6" type="ORF">F4162_06565</name>
</gene>
<dbReference type="InterPro" id="IPR023222">
    <property type="entry name" value="PsbQ-like_dom_sf"/>
</dbReference>
<evidence type="ECO:0000256" key="2">
    <source>
        <dbReference type="ARBA" id="ARBA00023078"/>
    </source>
</evidence>
<dbReference type="Gene3D" id="2.40.100.10">
    <property type="entry name" value="Cyclophilin-like"/>
    <property type="match status" value="1"/>
</dbReference>
<dbReference type="SUPFAM" id="SSF101112">
    <property type="entry name" value="Oxygen-evolving enhancer protein 3"/>
    <property type="match status" value="1"/>
</dbReference>
<dbReference type="InterPro" id="IPR048563">
    <property type="entry name" value="CYP38_PsbQ-like"/>
</dbReference>
<comment type="caution">
    <text evidence="6">The sequence shown here is derived from an EMBL/GenBank/DDBJ whole genome shotgun (WGS) entry which is preliminary data.</text>
</comment>
<dbReference type="PANTHER" id="PTHR43246">
    <property type="entry name" value="PEPTIDYL-PROLYL CIS-TRANS ISOMERASE CYP38, CHLOROPLASTIC"/>
    <property type="match status" value="1"/>
</dbReference>
<protein>
    <recommendedName>
        <fullName evidence="1">peptidylprolyl isomerase</fullName>
        <ecNumber evidence="1">5.2.1.8</ecNumber>
    </recommendedName>
</protein>
<keyword evidence="4 6" id="KW-0413">Isomerase</keyword>
<dbReference type="AlphaFoldDB" id="A0A6B1FA52"/>
<dbReference type="GO" id="GO:0003755">
    <property type="term" value="F:peptidyl-prolyl cis-trans isomerase activity"/>
    <property type="evidence" value="ECO:0007669"/>
    <property type="project" value="UniProtKB-KW"/>
</dbReference>
<dbReference type="Pfam" id="PF00160">
    <property type="entry name" value="Pro_isomerase"/>
    <property type="match status" value="1"/>
</dbReference>
<dbReference type="Pfam" id="PF21329">
    <property type="entry name" value="CYP38_PsbQ-like"/>
    <property type="match status" value="1"/>
</dbReference>
<proteinExistence type="predicted"/>
<dbReference type="PROSITE" id="PS50072">
    <property type="entry name" value="CSA_PPIASE_2"/>
    <property type="match status" value="1"/>
</dbReference>
<evidence type="ECO:0000256" key="4">
    <source>
        <dbReference type="ARBA" id="ARBA00023235"/>
    </source>
</evidence>
<evidence type="ECO:0000256" key="1">
    <source>
        <dbReference type="ARBA" id="ARBA00013194"/>
    </source>
</evidence>
<sequence>MAFPGSTLPLPRLPALWRWCWSLTLVLVLLIPLPQPAAAALPAGDPVTDPGALLRDALPVDQRQLRDLQHTMEGSSIDLRAKRWSRLTKRARRLQSLLNKGGAAIQADAQQRGVDVEEQLERLGELLPRLEQAAAQEDRTAFLALRARILELIGSMEADLVQGFPFSIPQQYDALPRLLGRAQVRLHTTAGNLVTVVDGYNAPLTAGAFVDLVQRGFYDGLGFNRAEAFYILQTGDPEGEADGFVDPRTRQLRTVPLEIRIASEEQPLYDLTFEDLGLFKETPVLPFSARGTMGWAHSGVAVDDGSSQFFIFLFEPELTPAGLNLIDGRFAAFGYVVEGADVLDKLTSTDRILDATVISGAENLHAHG</sequence>
<reference evidence="6" key="1">
    <citation type="submission" date="2019-09" db="EMBL/GenBank/DDBJ databases">
        <title>Characterisation of the sponge microbiome using genome-centric metagenomics.</title>
        <authorList>
            <person name="Engelberts J.P."/>
            <person name="Robbins S.J."/>
            <person name="De Goeij J.M."/>
            <person name="Aranda M."/>
            <person name="Bell S.C."/>
            <person name="Webster N.S."/>
        </authorList>
    </citation>
    <scope>NUCLEOTIDE SEQUENCE</scope>
    <source>
        <strain evidence="6">SB0676_bin_10</strain>
    </source>
</reference>
<evidence type="ECO:0000313" key="6">
    <source>
        <dbReference type="EMBL" id="MYG38625.1"/>
    </source>
</evidence>
<evidence type="ECO:0000256" key="3">
    <source>
        <dbReference type="ARBA" id="ARBA00023110"/>
    </source>
</evidence>
<feature type="domain" description="PPIase cyclophilin-type" evidence="5">
    <location>
        <begin position="187"/>
        <end position="349"/>
    </location>
</feature>
<name>A0A6B1FA52_9SYNE</name>
<dbReference type="CDD" id="cd01924">
    <property type="entry name" value="cyclophilin_TLP40_like"/>
    <property type="match status" value="1"/>
</dbReference>
<keyword evidence="2" id="KW-0793">Thylakoid</keyword>
<evidence type="ECO:0000259" key="5">
    <source>
        <dbReference type="PROSITE" id="PS50072"/>
    </source>
</evidence>
<dbReference type="EMBL" id="VYDO01000214">
    <property type="protein sequence ID" value="MYG38625.1"/>
    <property type="molecule type" value="Genomic_DNA"/>
</dbReference>
<organism evidence="6">
    <name type="scientific">Synechococcus sp. SB0676_bin_10</name>
    <dbReference type="NCBI Taxonomy" id="2604869"/>
    <lineage>
        <taxon>Bacteria</taxon>
        <taxon>Bacillati</taxon>
        <taxon>Cyanobacteriota</taxon>
        <taxon>Cyanophyceae</taxon>
        <taxon>Synechococcales</taxon>
        <taxon>Synechococcaceae</taxon>
        <taxon>Synechococcus</taxon>
    </lineage>
</organism>
<dbReference type="EC" id="5.2.1.8" evidence="1"/>
<dbReference type="InterPro" id="IPR029000">
    <property type="entry name" value="Cyclophilin-like_dom_sf"/>
</dbReference>
<dbReference type="Gene3D" id="1.20.120.290">
    <property type="entry name" value="Oxygen-evolving enhancer protein 3 (PsbQ), four-helix up-down bundle"/>
    <property type="match status" value="1"/>
</dbReference>
<dbReference type="InterPro" id="IPR044665">
    <property type="entry name" value="E_coli_cyclophilin_A-like"/>
</dbReference>
<accession>A0A6B1FA52</accession>
<dbReference type="InterPro" id="IPR002130">
    <property type="entry name" value="Cyclophilin-type_PPIase_dom"/>
</dbReference>